<sequence>MESAPFRERGIAISAQLSICLRPAFTDKLNPVSGWQMTDYW</sequence>
<comment type="caution">
    <text evidence="1">The sequence shown here is derived from an EMBL/GenBank/DDBJ whole genome shotgun (WGS) entry which is preliminary data.</text>
</comment>
<proteinExistence type="predicted"/>
<dbReference type="AlphaFoldDB" id="A0A0W8FHE2"/>
<evidence type="ECO:0000313" key="1">
    <source>
        <dbReference type="EMBL" id="KUG20177.1"/>
    </source>
</evidence>
<gene>
    <name evidence="1" type="ORF">ASZ90_010081</name>
</gene>
<protein>
    <submittedName>
        <fullName evidence="1">Uncharacterized protein</fullName>
    </submittedName>
</protein>
<accession>A0A0W8FHE2</accession>
<dbReference type="EMBL" id="LNQE01001217">
    <property type="protein sequence ID" value="KUG20177.1"/>
    <property type="molecule type" value="Genomic_DNA"/>
</dbReference>
<name>A0A0W8FHE2_9ZZZZ</name>
<reference evidence="1" key="1">
    <citation type="journal article" date="2015" name="Proc. Natl. Acad. Sci. U.S.A.">
        <title>Networks of energetic and metabolic interactions define dynamics in microbial communities.</title>
        <authorList>
            <person name="Embree M."/>
            <person name="Liu J.K."/>
            <person name="Al-Bassam M.M."/>
            <person name="Zengler K."/>
        </authorList>
    </citation>
    <scope>NUCLEOTIDE SEQUENCE</scope>
</reference>
<organism evidence="1">
    <name type="scientific">hydrocarbon metagenome</name>
    <dbReference type="NCBI Taxonomy" id="938273"/>
    <lineage>
        <taxon>unclassified sequences</taxon>
        <taxon>metagenomes</taxon>
        <taxon>ecological metagenomes</taxon>
    </lineage>
</organism>